<name>A0ABY1ZR64_9GAMM</name>
<dbReference type="InterPro" id="IPR050721">
    <property type="entry name" value="Trk_Ktr_HKT_K-transport"/>
</dbReference>
<dbReference type="PROSITE" id="PS51201">
    <property type="entry name" value="RCK_N"/>
    <property type="match status" value="1"/>
</dbReference>
<dbReference type="SUPFAM" id="SSF51735">
    <property type="entry name" value="NAD(P)-binding Rossmann-fold domains"/>
    <property type="match status" value="1"/>
</dbReference>
<dbReference type="Proteomes" id="UP000313645">
    <property type="component" value="Unassembled WGS sequence"/>
</dbReference>
<evidence type="ECO:0000259" key="2">
    <source>
        <dbReference type="PROSITE" id="PS51202"/>
    </source>
</evidence>
<evidence type="ECO:0000313" key="4">
    <source>
        <dbReference type="Proteomes" id="UP000313645"/>
    </source>
</evidence>
<dbReference type="RefSeq" id="WP_131478247.1">
    <property type="nucleotide sequence ID" value="NZ_SJDL01000001.1"/>
</dbReference>
<evidence type="ECO:0000313" key="3">
    <source>
        <dbReference type="EMBL" id="TBW59626.1"/>
    </source>
</evidence>
<dbReference type="Gene3D" id="3.30.70.1450">
    <property type="entry name" value="Regulator of K+ conductance, C-terminal domain"/>
    <property type="match status" value="1"/>
</dbReference>
<accession>A0ABY1ZR64</accession>
<reference evidence="3 4" key="1">
    <citation type="submission" date="2019-02" db="EMBL/GenBank/DDBJ databases">
        <title>Marinobacter halodurans sp. nov., a marine bacterium isolated from sea tidal flat.</title>
        <authorList>
            <person name="Yoo Y."/>
            <person name="Lee D.W."/>
            <person name="Kim B.S."/>
            <person name="Kim J.-J."/>
        </authorList>
    </citation>
    <scope>NUCLEOTIDE SEQUENCE [LARGE SCALE GENOMIC DNA]</scope>
    <source>
        <strain evidence="3 4">YJ-S3-2</strain>
    </source>
</reference>
<dbReference type="InterPro" id="IPR003148">
    <property type="entry name" value="RCK_N"/>
</dbReference>
<comment type="caution">
    <text evidence="3">The sequence shown here is derived from an EMBL/GenBank/DDBJ whole genome shotgun (WGS) entry which is preliminary data.</text>
</comment>
<organism evidence="3 4">
    <name type="scientific">Marinobacter halodurans</name>
    <dbReference type="NCBI Taxonomy" id="2528979"/>
    <lineage>
        <taxon>Bacteria</taxon>
        <taxon>Pseudomonadati</taxon>
        <taxon>Pseudomonadota</taxon>
        <taxon>Gammaproteobacteria</taxon>
        <taxon>Pseudomonadales</taxon>
        <taxon>Marinobacteraceae</taxon>
        <taxon>Marinobacter</taxon>
    </lineage>
</organism>
<feature type="domain" description="RCK C-terminal" evidence="2">
    <location>
        <begin position="140"/>
        <end position="218"/>
    </location>
</feature>
<dbReference type="InterPro" id="IPR006037">
    <property type="entry name" value="RCK_C"/>
</dbReference>
<sequence>MIERQQVIVIGLGVFGATIATELTRLGHDVLGIDISDQKVDRLAEQITHAVIADVTDAATLEELNAGDYDMAVVAIGRNVEATILATMQLRELGVEKVWAKALTNQHHNILTKLGATRVIGPEFEMGMRVAQELNYLMVNNYISLGNDEFVVEVIVSERLSGTTIGELTESAEISILVVKRDRDISKDPGSSYPLRTGDQLVMSGALSELRKLANHIL</sequence>
<dbReference type="Pfam" id="PF02254">
    <property type="entry name" value="TrkA_N"/>
    <property type="match status" value="1"/>
</dbReference>
<dbReference type="PANTHER" id="PTHR43833">
    <property type="entry name" value="POTASSIUM CHANNEL PROTEIN 2-RELATED-RELATED"/>
    <property type="match status" value="1"/>
</dbReference>
<dbReference type="Gene3D" id="3.40.50.720">
    <property type="entry name" value="NAD(P)-binding Rossmann-like Domain"/>
    <property type="match status" value="1"/>
</dbReference>
<proteinExistence type="predicted"/>
<feature type="domain" description="RCK N-terminal" evidence="1">
    <location>
        <begin position="4"/>
        <end position="121"/>
    </location>
</feature>
<dbReference type="PROSITE" id="PS51202">
    <property type="entry name" value="RCK_C"/>
    <property type="match status" value="1"/>
</dbReference>
<dbReference type="SUPFAM" id="SSF116726">
    <property type="entry name" value="TrkA C-terminal domain-like"/>
    <property type="match status" value="1"/>
</dbReference>
<gene>
    <name evidence="3" type="ORF">EZI54_01355</name>
</gene>
<evidence type="ECO:0000259" key="1">
    <source>
        <dbReference type="PROSITE" id="PS51201"/>
    </source>
</evidence>
<dbReference type="InterPro" id="IPR036291">
    <property type="entry name" value="NAD(P)-bd_dom_sf"/>
</dbReference>
<dbReference type="PANTHER" id="PTHR43833:SF7">
    <property type="entry name" value="KTR SYSTEM POTASSIUM UPTAKE PROTEIN C"/>
    <property type="match status" value="1"/>
</dbReference>
<dbReference type="InterPro" id="IPR036721">
    <property type="entry name" value="RCK_C_sf"/>
</dbReference>
<keyword evidence="4" id="KW-1185">Reference proteome</keyword>
<protein>
    <submittedName>
        <fullName evidence="3">TrkA family potassium uptake protein</fullName>
    </submittedName>
</protein>
<dbReference type="EMBL" id="SJDL01000001">
    <property type="protein sequence ID" value="TBW59626.1"/>
    <property type="molecule type" value="Genomic_DNA"/>
</dbReference>